<evidence type="ECO:0000313" key="2">
    <source>
        <dbReference type="EMBL" id="KAF2849784.1"/>
    </source>
</evidence>
<feature type="compositionally biased region" description="Low complexity" evidence="1">
    <location>
        <begin position="16"/>
        <end position="31"/>
    </location>
</feature>
<sequence>MVVSAAASPNALGYVLSPSPRSGAAALRAGSAPPPTQPRARATCTRHMRQPHFRTYRPGDAGGAAWAWLGSHALRRGSPPSCPRPNFSVERQLLPSLHDLHASRPSVPQLRLHRSPSPVPLRRLARPPPVSSG</sequence>
<proteinExistence type="predicted"/>
<keyword evidence="3" id="KW-1185">Reference proteome</keyword>
<organism evidence="2 3">
    <name type="scientific">Plenodomus tracheiphilus IPT5</name>
    <dbReference type="NCBI Taxonomy" id="1408161"/>
    <lineage>
        <taxon>Eukaryota</taxon>
        <taxon>Fungi</taxon>
        <taxon>Dikarya</taxon>
        <taxon>Ascomycota</taxon>
        <taxon>Pezizomycotina</taxon>
        <taxon>Dothideomycetes</taxon>
        <taxon>Pleosporomycetidae</taxon>
        <taxon>Pleosporales</taxon>
        <taxon>Pleosporineae</taxon>
        <taxon>Leptosphaeriaceae</taxon>
        <taxon>Plenodomus</taxon>
    </lineage>
</organism>
<dbReference type="EMBL" id="MU006310">
    <property type="protein sequence ID" value="KAF2849784.1"/>
    <property type="molecule type" value="Genomic_DNA"/>
</dbReference>
<dbReference type="Proteomes" id="UP000799423">
    <property type="component" value="Unassembled WGS sequence"/>
</dbReference>
<feature type="region of interest" description="Disordered" evidence="1">
    <location>
        <begin position="1"/>
        <end position="50"/>
    </location>
</feature>
<reference evidence="2" key="1">
    <citation type="submission" date="2020-01" db="EMBL/GenBank/DDBJ databases">
        <authorList>
            <consortium name="DOE Joint Genome Institute"/>
            <person name="Haridas S."/>
            <person name="Albert R."/>
            <person name="Binder M."/>
            <person name="Bloem J."/>
            <person name="Labutti K."/>
            <person name="Salamov A."/>
            <person name="Andreopoulos B."/>
            <person name="Baker S.E."/>
            <person name="Barry K."/>
            <person name="Bills G."/>
            <person name="Bluhm B.H."/>
            <person name="Cannon C."/>
            <person name="Castanera R."/>
            <person name="Culley D.E."/>
            <person name="Daum C."/>
            <person name="Ezra D."/>
            <person name="Gonzalez J.B."/>
            <person name="Henrissat B."/>
            <person name="Kuo A."/>
            <person name="Liang C."/>
            <person name="Lipzen A."/>
            <person name="Lutzoni F."/>
            <person name="Magnuson J."/>
            <person name="Mondo S."/>
            <person name="Nolan M."/>
            <person name="Ohm R."/>
            <person name="Pangilinan J."/>
            <person name="Park H.-J."/>
            <person name="Ramirez L."/>
            <person name="Alfaro M."/>
            <person name="Sun H."/>
            <person name="Tritt A."/>
            <person name="Yoshinaga Y."/>
            <person name="Zwiers L.-H."/>
            <person name="Turgeon B.G."/>
            <person name="Goodwin S.B."/>
            <person name="Spatafora J.W."/>
            <person name="Crous P.W."/>
            <person name="Grigoriev I.V."/>
        </authorList>
    </citation>
    <scope>NUCLEOTIDE SEQUENCE</scope>
    <source>
        <strain evidence="2">IPT5</strain>
    </source>
</reference>
<name>A0A6A7B3K2_9PLEO</name>
<gene>
    <name evidence="2" type="ORF">T440DRAFT_125708</name>
</gene>
<accession>A0A6A7B3K2</accession>
<evidence type="ECO:0000256" key="1">
    <source>
        <dbReference type="SAM" id="MobiDB-lite"/>
    </source>
</evidence>
<dbReference type="AlphaFoldDB" id="A0A6A7B3K2"/>
<feature type="region of interest" description="Disordered" evidence="1">
    <location>
        <begin position="99"/>
        <end position="133"/>
    </location>
</feature>
<evidence type="ECO:0000313" key="3">
    <source>
        <dbReference type="Proteomes" id="UP000799423"/>
    </source>
</evidence>
<protein>
    <submittedName>
        <fullName evidence="2">Uncharacterized protein</fullName>
    </submittedName>
</protein>